<organism evidence="2">
    <name type="scientific">plant metagenome</name>
    <dbReference type="NCBI Taxonomy" id="1297885"/>
    <lineage>
        <taxon>unclassified sequences</taxon>
        <taxon>metagenomes</taxon>
        <taxon>organismal metagenomes</taxon>
    </lineage>
</organism>
<proteinExistence type="predicted"/>
<dbReference type="PANTHER" id="PTHR40265">
    <property type="entry name" value="BLL2707 PROTEIN"/>
    <property type="match status" value="1"/>
</dbReference>
<protein>
    <recommendedName>
        <fullName evidence="1">VOC domain-containing protein</fullName>
    </recommendedName>
</protein>
<reference evidence="2" key="1">
    <citation type="submission" date="2019-03" db="EMBL/GenBank/DDBJ databases">
        <authorList>
            <person name="Danneels B."/>
        </authorList>
    </citation>
    <scope>NUCLEOTIDE SEQUENCE</scope>
</reference>
<dbReference type="PANTHER" id="PTHR40265:SF1">
    <property type="entry name" value="GLYOXALASE-LIKE DOMAIN-CONTAINING PROTEIN"/>
    <property type="match status" value="1"/>
</dbReference>
<dbReference type="SUPFAM" id="SSF54593">
    <property type="entry name" value="Glyoxalase/Bleomycin resistance protein/Dihydroxybiphenyl dioxygenase"/>
    <property type="match status" value="1"/>
</dbReference>
<dbReference type="Pfam" id="PF13468">
    <property type="entry name" value="Glyoxalase_3"/>
    <property type="match status" value="1"/>
</dbReference>
<dbReference type="PROSITE" id="PS51819">
    <property type="entry name" value="VOC"/>
    <property type="match status" value="1"/>
</dbReference>
<dbReference type="Gene3D" id="3.10.180.10">
    <property type="entry name" value="2,3-Dihydroxybiphenyl 1,2-Dioxygenase, domain 1"/>
    <property type="match status" value="1"/>
</dbReference>
<dbReference type="AlphaFoldDB" id="A0A484Q0F5"/>
<sequence length="281" mass="29718">MRNHLNGIDHVVVVVVGDLDQAVSDYEALGFNLTPRGHHSMGSANHCAMFGKDYLELLGLPPGFTGAPAFARFLEAGGPGLAALALRTDDAQGAHAELLVAGMTPGEVRDFSRPVDLDGRQAEARFRTLDMPPAGTPGAHTFACQHYTPEVAWRPGYESHPNGVTGLDALVLVSETPEQDLECYGALLDVPVAPYGLGWRIEMPGASLIAVEPGNVDWLAHGQGRAPRALPHLAVIRFRVADLARTAGVLAQAGVSFLTQADGNLQVSPDHAQGVTVVFVL</sequence>
<dbReference type="EMBL" id="CAADHY010000030">
    <property type="protein sequence ID" value="VFR31752.1"/>
    <property type="molecule type" value="Genomic_DNA"/>
</dbReference>
<name>A0A484Q0F5_9ZZZZ</name>
<evidence type="ECO:0000313" key="2">
    <source>
        <dbReference type="EMBL" id="VFR31752.1"/>
    </source>
</evidence>
<feature type="domain" description="VOC" evidence="1">
    <location>
        <begin position="7"/>
        <end position="147"/>
    </location>
</feature>
<dbReference type="InterPro" id="IPR029068">
    <property type="entry name" value="Glyas_Bleomycin-R_OHBP_Dase"/>
</dbReference>
<dbReference type="InterPro" id="IPR025870">
    <property type="entry name" value="Glyoxalase-like_dom"/>
</dbReference>
<dbReference type="InterPro" id="IPR037523">
    <property type="entry name" value="VOC_core"/>
</dbReference>
<gene>
    <name evidence="2" type="ORF">AMP9_1592</name>
</gene>
<evidence type="ECO:0000259" key="1">
    <source>
        <dbReference type="PROSITE" id="PS51819"/>
    </source>
</evidence>
<accession>A0A484Q0F5</accession>